<dbReference type="OrthoDB" id="4951845at2759"/>
<name>A0A8H5FUT6_9AGAR</name>
<evidence type="ECO:0000313" key="3">
    <source>
        <dbReference type="Proteomes" id="UP000559027"/>
    </source>
</evidence>
<evidence type="ECO:0000313" key="2">
    <source>
        <dbReference type="EMBL" id="KAF5349931.1"/>
    </source>
</evidence>
<dbReference type="InterPro" id="IPR004045">
    <property type="entry name" value="Glutathione_S-Trfase_N"/>
</dbReference>
<dbReference type="Gene3D" id="1.20.1050.10">
    <property type="match status" value="1"/>
</dbReference>
<dbReference type="PROSITE" id="PS50404">
    <property type="entry name" value="GST_NTER"/>
    <property type="match status" value="1"/>
</dbReference>
<dbReference type="Pfam" id="PF22041">
    <property type="entry name" value="GST_C_7"/>
    <property type="match status" value="1"/>
</dbReference>
<comment type="caution">
    <text evidence="2">The sequence shown here is derived from an EMBL/GenBank/DDBJ whole genome shotgun (WGS) entry which is preliminary data.</text>
</comment>
<dbReference type="InterPro" id="IPR036282">
    <property type="entry name" value="Glutathione-S-Trfase_C_sf"/>
</dbReference>
<feature type="domain" description="GST N-terminal" evidence="1">
    <location>
        <begin position="8"/>
        <end position="107"/>
    </location>
</feature>
<dbReference type="InterPro" id="IPR036249">
    <property type="entry name" value="Thioredoxin-like_sf"/>
</dbReference>
<dbReference type="Proteomes" id="UP000559027">
    <property type="component" value="Unassembled WGS sequence"/>
</dbReference>
<sequence length="265" mass="29798">MENAVSSPQLYVTTHQIHPNSQTTRYVLNYKKLPYKTITLEYPSIAPTLSSLGIPPLTIKRDGTPLYTCPSIIDYGPDNSSEGSPKAMITDSYKIAEYLDKAYPSTPCVFPPGTEALQAAFYKHIADLIGPPWPTGHLYPLLLPKITENVLNPISAEYYAYHRRDFADPLSELYPKGKEALAAQWKKVEESFNTIDTWLSKNTKPGDFVMGDTVTFCDFVIAGILDAIRVAFGEESEEWERVMGWSGGRWKRFMGNLKEYASVDH</sequence>
<dbReference type="EMBL" id="JAACJO010000015">
    <property type="protein sequence ID" value="KAF5349931.1"/>
    <property type="molecule type" value="Genomic_DNA"/>
</dbReference>
<dbReference type="InterPro" id="IPR054416">
    <property type="entry name" value="GST_UstS-like_C"/>
</dbReference>
<evidence type="ECO:0000259" key="1">
    <source>
        <dbReference type="PROSITE" id="PS50404"/>
    </source>
</evidence>
<dbReference type="Pfam" id="PF13409">
    <property type="entry name" value="GST_N_2"/>
    <property type="match status" value="1"/>
</dbReference>
<gene>
    <name evidence="2" type="ORF">D9756_009289</name>
</gene>
<accession>A0A8H5FUT6</accession>
<dbReference type="Gene3D" id="3.40.30.10">
    <property type="entry name" value="Glutaredoxin"/>
    <property type="match status" value="1"/>
</dbReference>
<proteinExistence type="predicted"/>
<keyword evidence="3" id="KW-1185">Reference proteome</keyword>
<protein>
    <recommendedName>
        <fullName evidence="1">GST N-terminal domain-containing protein</fullName>
    </recommendedName>
</protein>
<dbReference type="SUPFAM" id="SSF47616">
    <property type="entry name" value="GST C-terminal domain-like"/>
    <property type="match status" value="1"/>
</dbReference>
<dbReference type="AlphaFoldDB" id="A0A8H5FUT6"/>
<dbReference type="SUPFAM" id="SSF52833">
    <property type="entry name" value="Thioredoxin-like"/>
    <property type="match status" value="1"/>
</dbReference>
<organism evidence="2 3">
    <name type="scientific">Leucocoprinus leucothites</name>
    <dbReference type="NCBI Taxonomy" id="201217"/>
    <lineage>
        <taxon>Eukaryota</taxon>
        <taxon>Fungi</taxon>
        <taxon>Dikarya</taxon>
        <taxon>Basidiomycota</taxon>
        <taxon>Agaricomycotina</taxon>
        <taxon>Agaricomycetes</taxon>
        <taxon>Agaricomycetidae</taxon>
        <taxon>Agaricales</taxon>
        <taxon>Agaricineae</taxon>
        <taxon>Agaricaceae</taxon>
        <taxon>Leucocoprinus</taxon>
    </lineage>
</organism>
<reference evidence="2 3" key="1">
    <citation type="journal article" date="2020" name="ISME J.">
        <title>Uncovering the hidden diversity of litter-decomposition mechanisms in mushroom-forming fungi.</title>
        <authorList>
            <person name="Floudas D."/>
            <person name="Bentzer J."/>
            <person name="Ahren D."/>
            <person name="Johansson T."/>
            <person name="Persson P."/>
            <person name="Tunlid A."/>
        </authorList>
    </citation>
    <scope>NUCLEOTIDE SEQUENCE [LARGE SCALE GENOMIC DNA]</scope>
    <source>
        <strain evidence="2 3">CBS 146.42</strain>
    </source>
</reference>